<feature type="transmembrane region" description="Helical" evidence="1">
    <location>
        <begin position="161"/>
        <end position="181"/>
    </location>
</feature>
<dbReference type="Proteomes" id="UP000822142">
    <property type="component" value="Unassembled WGS sequence"/>
</dbReference>
<comment type="caution">
    <text evidence="2">The sequence shown here is derived from an EMBL/GenBank/DDBJ whole genome shotgun (WGS) entry which is preliminary data.</text>
</comment>
<dbReference type="CDD" id="cd17332">
    <property type="entry name" value="MFS_MelB_like"/>
    <property type="match status" value="1"/>
</dbReference>
<feature type="transmembrane region" description="Helical" evidence="1">
    <location>
        <begin position="119"/>
        <end position="140"/>
    </location>
</feature>
<dbReference type="InterPro" id="IPR001927">
    <property type="entry name" value="Na/Gal_symport"/>
</dbReference>
<reference evidence="2 3" key="1">
    <citation type="journal article" date="2020" name="Cell Host Microbe">
        <title>Functional and Genomic Variation between Human-Derived Isolates of Lachnospiraceae Reveals Inter- and Intra-Species Diversity.</title>
        <authorList>
            <person name="Sorbara M.T."/>
            <person name="Littmann E.R."/>
            <person name="Fontana E."/>
            <person name="Moody T.U."/>
            <person name="Kohout C.E."/>
            <person name="Gjonbalaj M."/>
            <person name="Eaton V."/>
            <person name="Seok R."/>
            <person name="Leiner I.M."/>
            <person name="Pamer E.G."/>
        </authorList>
    </citation>
    <scope>NUCLEOTIDE SEQUENCE [LARGE SCALE GENOMIC DNA]</scope>
    <source>
        <strain evidence="2 3">MSK.15.26</strain>
    </source>
</reference>
<dbReference type="Gene3D" id="1.20.1250.20">
    <property type="entry name" value="MFS general substrate transporter like domains"/>
    <property type="match status" value="2"/>
</dbReference>
<feature type="transmembrane region" description="Helical" evidence="1">
    <location>
        <begin position="193"/>
        <end position="213"/>
    </location>
</feature>
<feature type="transmembrane region" description="Helical" evidence="1">
    <location>
        <begin position="88"/>
        <end position="107"/>
    </location>
</feature>
<evidence type="ECO:0000313" key="2">
    <source>
        <dbReference type="EMBL" id="NSJ85143.1"/>
    </source>
</evidence>
<accession>A0ABX2I3V4</accession>
<feature type="transmembrane region" description="Helical" evidence="1">
    <location>
        <begin position="234"/>
        <end position="257"/>
    </location>
</feature>
<dbReference type="EMBL" id="JAAITA010000002">
    <property type="protein sequence ID" value="NSJ85143.1"/>
    <property type="molecule type" value="Genomic_DNA"/>
</dbReference>
<dbReference type="Pfam" id="PF13347">
    <property type="entry name" value="MFS_2"/>
    <property type="match status" value="1"/>
</dbReference>
<feature type="transmembrane region" description="Helical" evidence="1">
    <location>
        <begin position="419"/>
        <end position="444"/>
    </location>
</feature>
<dbReference type="PANTHER" id="PTHR11328">
    <property type="entry name" value="MAJOR FACILITATOR SUPERFAMILY DOMAIN-CONTAINING PROTEIN"/>
    <property type="match status" value="1"/>
</dbReference>
<organism evidence="2 3">
    <name type="scientific">Blautia hansenii</name>
    <name type="common">Ruminococcus hansenii</name>
    <dbReference type="NCBI Taxonomy" id="1322"/>
    <lineage>
        <taxon>Bacteria</taxon>
        <taxon>Bacillati</taxon>
        <taxon>Bacillota</taxon>
        <taxon>Clostridia</taxon>
        <taxon>Lachnospirales</taxon>
        <taxon>Lachnospiraceae</taxon>
        <taxon>Blautia</taxon>
    </lineage>
</organism>
<feature type="transmembrane region" description="Helical" evidence="1">
    <location>
        <begin position="334"/>
        <end position="358"/>
    </location>
</feature>
<dbReference type="NCBIfam" id="TIGR00792">
    <property type="entry name" value="gph"/>
    <property type="match status" value="1"/>
</dbReference>
<keyword evidence="1" id="KW-1133">Transmembrane helix</keyword>
<dbReference type="RefSeq" id="WP_173747817.1">
    <property type="nucleotide sequence ID" value="NZ_JAAITA010000002.1"/>
</dbReference>
<evidence type="ECO:0000256" key="1">
    <source>
        <dbReference type="SAM" id="Phobius"/>
    </source>
</evidence>
<dbReference type="InterPro" id="IPR039672">
    <property type="entry name" value="MFS_2"/>
</dbReference>
<gene>
    <name evidence="2" type="ORF">G5A70_02840</name>
</gene>
<evidence type="ECO:0000313" key="3">
    <source>
        <dbReference type="Proteomes" id="UP000822142"/>
    </source>
</evidence>
<dbReference type="SUPFAM" id="SSF103473">
    <property type="entry name" value="MFS general substrate transporter"/>
    <property type="match status" value="1"/>
</dbReference>
<keyword evidence="3" id="KW-1185">Reference proteome</keyword>
<sequence>MSTTKKNVKPFGIRDKVGYMFGDFGNDLTFVLSSMMLLKFYTDIMGVSAAIVGMMMMGARFVDAVTDITMGQIVDRSRPTAKGKFAPWLKRMCGPVAVASVLLYATWFQDMPMAFKVFWMFFSYLLWGSVCYTGINIPYGSMASAISEKPEDRTSLSNWRTIGATLGNIAIGVILPLFVYYTDSEGKQWLSGTRMSIAAVICSVLAVICYLLCYNLVTERVKIEQKTEKFSVMFLVNSLIQNKALIGIAVTSLFLILAQISLGNMGAYLYPNYFRNIAILSVISLIGHMITLAMSPFIETFAKKIGKKEIAIVASVLGAVPMLVAFVLHTKNVIVWMVCYCITWVGVSMFILICWAMITDVIDDTEVKTGSRSDGTVYSIYSFCRKLGQALSSGLTGVLLSMVGYSTATAFDTPVVNGIYNITCLVPGIAFVLMFLSLVFLYPLNKKKVEENAKKLLEKR</sequence>
<dbReference type="InterPro" id="IPR036259">
    <property type="entry name" value="MFS_trans_sf"/>
</dbReference>
<protein>
    <submittedName>
        <fullName evidence="2">MFS transporter</fullName>
    </submittedName>
</protein>
<proteinExistence type="predicted"/>
<feature type="transmembrane region" description="Helical" evidence="1">
    <location>
        <begin position="277"/>
        <end position="298"/>
    </location>
</feature>
<feature type="transmembrane region" description="Helical" evidence="1">
    <location>
        <begin position="40"/>
        <end position="62"/>
    </location>
</feature>
<keyword evidence="1" id="KW-0812">Transmembrane</keyword>
<dbReference type="PANTHER" id="PTHR11328:SF24">
    <property type="entry name" value="MAJOR FACILITATOR SUPERFAMILY (MFS) PROFILE DOMAIN-CONTAINING PROTEIN"/>
    <property type="match status" value="1"/>
</dbReference>
<feature type="transmembrane region" description="Helical" evidence="1">
    <location>
        <begin position="387"/>
        <end position="407"/>
    </location>
</feature>
<name>A0ABX2I3V4_BLAHA</name>
<feature type="transmembrane region" description="Helical" evidence="1">
    <location>
        <begin position="310"/>
        <end position="328"/>
    </location>
</feature>
<keyword evidence="1" id="KW-0472">Membrane</keyword>